<accession>A0A1H1V0C7</accession>
<evidence type="ECO:0000256" key="1">
    <source>
        <dbReference type="SAM" id="Phobius"/>
    </source>
</evidence>
<keyword evidence="1" id="KW-0472">Membrane</keyword>
<dbReference type="EMBL" id="LT629763">
    <property type="protein sequence ID" value="SDS77609.1"/>
    <property type="molecule type" value="Genomic_DNA"/>
</dbReference>
<gene>
    <name evidence="2" type="ORF">SAMN05216271_2704</name>
</gene>
<name>A0A1H1V0C7_9GAMM</name>
<proteinExistence type="predicted"/>
<sequence>MIFPGENERRIVIAILSFCVGISLGLAAKISDVQFKDYLPSVVTLAAAFAGAWAAYLLQRRKELEQRVEERVDAGNKAIFALMRCHNRFISIQRQAIDPFREHPARFVAIRPIIGEMVCGLDLDYESLYFLFKSKNPNMLNELSSIQAEVESTINLIGKRSEIHFNYVQPVADRADFQNGQDVTLNQINAALGHRLSETMKDLTDQLVEFVDLIVSDTEKVIAELHELLKYEFKGHAIVKMEKPNKSKQQGPAAGTR</sequence>
<dbReference type="STRING" id="472181.SAMN05216271_2704"/>
<feature type="transmembrane region" description="Helical" evidence="1">
    <location>
        <begin position="37"/>
        <end position="58"/>
    </location>
</feature>
<protein>
    <submittedName>
        <fullName evidence="2">Uncharacterized protein</fullName>
    </submittedName>
</protein>
<reference evidence="3" key="1">
    <citation type="submission" date="2016-10" db="EMBL/GenBank/DDBJ databases">
        <authorList>
            <person name="Varghese N."/>
            <person name="Submissions S."/>
        </authorList>
    </citation>
    <scope>NUCLEOTIDE SEQUENCE [LARGE SCALE GENOMIC DNA]</scope>
    <source>
        <strain evidence="3">JCM 14963</strain>
    </source>
</reference>
<dbReference type="OrthoDB" id="7056993at2"/>
<dbReference type="RefSeq" id="WP_157719370.1">
    <property type="nucleotide sequence ID" value="NZ_LT629763.1"/>
</dbReference>
<evidence type="ECO:0000313" key="2">
    <source>
        <dbReference type="EMBL" id="SDS77609.1"/>
    </source>
</evidence>
<evidence type="ECO:0000313" key="3">
    <source>
        <dbReference type="Proteomes" id="UP000243413"/>
    </source>
</evidence>
<keyword evidence="1" id="KW-0812">Transmembrane</keyword>
<dbReference type="AlphaFoldDB" id="A0A1H1V0C7"/>
<dbReference type="Proteomes" id="UP000243413">
    <property type="component" value="Chromosome I"/>
</dbReference>
<keyword evidence="1" id="KW-1133">Transmembrane helix</keyword>
<organism evidence="2 3">
    <name type="scientific">Halopseudomonas sabulinigri</name>
    <dbReference type="NCBI Taxonomy" id="472181"/>
    <lineage>
        <taxon>Bacteria</taxon>
        <taxon>Pseudomonadati</taxon>
        <taxon>Pseudomonadota</taxon>
        <taxon>Gammaproteobacteria</taxon>
        <taxon>Pseudomonadales</taxon>
        <taxon>Pseudomonadaceae</taxon>
        <taxon>Halopseudomonas</taxon>
    </lineage>
</organism>